<keyword evidence="6 9" id="KW-0320">Glycogen biosynthesis</keyword>
<keyword evidence="11" id="KW-1185">Reference proteome</keyword>
<comment type="pathway">
    <text evidence="1 9">Glycan biosynthesis; glycogen biosynthesis.</text>
</comment>
<organism evidence="10 11">
    <name type="scientific">Calonectris borealis</name>
    <name type="common">Cory's shearwater</name>
    <dbReference type="NCBI Taxonomy" id="1323832"/>
    <lineage>
        <taxon>Eukaryota</taxon>
        <taxon>Metazoa</taxon>
        <taxon>Chordata</taxon>
        <taxon>Craniata</taxon>
        <taxon>Vertebrata</taxon>
        <taxon>Euteleostomi</taxon>
        <taxon>Archelosauria</taxon>
        <taxon>Archosauria</taxon>
        <taxon>Dinosauria</taxon>
        <taxon>Saurischia</taxon>
        <taxon>Theropoda</taxon>
        <taxon>Coelurosauria</taxon>
        <taxon>Aves</taxon>
        <taxon>Neognathae</taxon>
        <taxon>Neoaves</taxon>
        <taxon>Aequornithes</taxon>
        <taxon>Procellariiformes</taxon>
        <taxon>Procellariidae</taxon>
        <taxon>Calonectris</taxon>
    </lineage>
</organism>
<reference evidence="10 11" key="1">
    <citation type="submission" date="2019-09" db="EMBL/GenBank/DDBJ databases">
        <title>Bird 10,000 Genomes (B10K) Project - Family phase.</title>
        <authorList>
            <person name="Zhang G."/>
        </authorList>
    </citation>
    <scope>NUCLEOTIDE SEQUENCE [LARGE SCALE GENOMIC DNA]</scope>
    <source>
        <strain evidence="10">OUT-0025</strain>
        <tissue evidence="10">Blood</tissue>
    </source>
</reference>
<dbReference type="EC" id="2.4.1.11" evidence="9"/>
<evidence type="ECO:0000313" key="10">
    <source>
        <dbReference type="EMBL" id="NXV98096.1"/>
    </source>
</evidence>
<evidence type="ECO:0000256" key="3">
    <source>
        <dbReference type="ARBA" id="ARBA00022533"/>
    </source>
</evidence>
<dbReference type="Proteomes" id="UP000535403">
    <property type="component" value="Unassembled WGS sequence"/>
</dbReference>
<comment type="catalytic activity">
    <reaction evidence="8">
        <text>[(1-&gt;4)-alpha-D-glucosyl](n) + UDP-alpha-D-glucose = [(1-&gt;4)-alpha-D-glucosyl](n+1) + UDP + H(+)</text>
        <dbReference type="Rhea" id="RHEA:18549"/>
        <dbReference type="Rhea" id="RHEA-COMP:9584"/>
        <dbReference type="Rhea" id="RHEA-COMP:9587"/>
        <dbReference type="ChEBI" id="CHEBI:15378"/>
        <dbReference type="ChEBI" id="CHEBI:15444"/>
        <dbReference type="ChEBI" id="CHEBI:58223"/>
        <dbReference type="ChEBI" id="CHEBI:58885"/>
        <dbReference type="EC" id="2.4.1.11"/>
    </reaction>
    <physiologicalReaction direction="left-to-right" evidence="8">
        <dbReference type="Rhea" id="RHEA:18550"/>
    </physiologicalReaction>
</comment>
<keyword evidence="4 9" id="KW-0328">Glycosyltransferase</keyword>
<evidence type="ECO:0000256" key="6">
    <source>
        <dbReference type="ARBA" id="ARBA00023056"/>
    </source>
</evidence>
<evidence type="ECO:0000256" key="1">
    <source>
        <dbReference type="ARBA" id="ARBA00004964"/>
    </source>
</evidence>
<dbReference type="UniPathway" id="UPA00164"/>
<dbReference type="GO" id="GO:0004373">
    <property type="term" value="F:alpha-1,4-glucan glucosyltransferase (UDP-glucose donor) activity"/>
    <property type="evidence" value="ECO:0007669"/>
    <property type="project" value="UniProtKB-EC"/>
</dbReference>
<accession>A0A7L3Y8Y4</accession>
<dbReference type="PANTHER" id="PTHR10176:SF1">
    <property type="entry name" value="GLYCOGEN [STARCH] SYNTHASE, LIVER"/>
    <property type="match status" value="1"/>
</dbReference>
<dbReference type="InterPro" id="IPR008631">
    <property type="entry name" value="Glycogen_synth"/>
</dbReference>
<comment type="caution">
    <text evidence="10">The sequence shown here is derived from an EMBL/GenBank/DDBJ whole genome shotgun (WGS) entry which is preliminary data.</text>
</comment>
<dbReference type="EMBL" id="VZUG01042459">
    <property type="protein sequence ID" value="NXV98096.1"/>
    <property type="molecule type" value="Genomic_DNA"/>
</dbReference>
<sequence>DTAQSVKEKFGKKLYNALLKGEIPDLNKILDRDDITIMKRAIFSTQRHCLPPVTTHNMIDDGNDPILNTIRRIGLFNNRTDRVKVILHPEFLSSTSPLLPLDYEEFVRGCHLGVFPSYYEPWGYTPDYVTEGRMEELRSHFQFHSSSPFLRSSGIYIVDRRFRSPDESCNQLTQFLYGFCQQSRRQRIIQRNRTERLSDLLDWRYLGR</sequence>
<evidence type="ECO:0000256" key="7">
    <source>
        <dbReference type="ARBA" id="ARBA00043883"/>
    </source>
</evidence>
<comment type="similarity">
    <text evidence="2 9">Belongs to the glycosyltransferase 3 family.</text>
</comment>
<comment type="function">
    <text evidence="9">Transfers the glycosyl residue from UDP-Glc to the non-reducing end of alpha-1,4-glucan.</text>
</comment>
<evidence type="ECO:0000256" key="5">
    <source>
        <dbReference type="ARBA" id="ARBA00022679"/>
    </source>
</evidence>
<dbReference type="GO" id="GO:0005978">
    <property type="term" value="P:glycogen biosynthetic process"/>
    <property type="evidence" value="ECO:0007669"/>
    <property type="project" value="UniProtKB-UniPathway"/>
</dbReference>
<protein>
    <recommendedName>
        <fullName evidence="9">Glycogen [starch] synthase</fullName>
        <ecNumber evidence="9">2.4.1.11</ecNumber>
    </recommendedName>
</protein>
<dbReference type="GO" id="GO:0005737">
    <property type="term" value="C:cytoplasm"/>
    <property type="evidence" value="ECO:0007669"/>
    <property type="project" value="TreeGrafter"/>
</dbReference>
<dbReference type="AlphaFoldDB" id="A0A7L3Y8Y4"/>
<comment type="function">
    <text evidence="7">Glycogen synthase participates in the glycogen biosynthetic process along with glycogenin and glycogen branching enzyme. Extends the primer composed of a few glucose units formed by glycogenin by adding new glucose units to it. In this context, glycogen synthase transfers the glycosyl residue from UDP-Glc to the non-reducing end of alpha-1,4-glucan.</text>
</comment>
<evidence type="ECO:0000256" key="2">
    <source>
        <dbReference type="ARBA" id="ARBA00010686"/>
    </source>
</evidence>
<gene>
    <name evidence="10" type="primary">Gys2</name>
    <name evidence="10" type="ORF">CALBOR_R12484</name>
</gene>
<evidence type="ECO:0000256" key="9">
    <source>
        <dbReference type="RuleBase" id="RU363104"/>
    </source>
</evidence>
<feature type="non-terminal residue" evidence="10">
    <location>
        <position position="208"/>
    </location>
</feature>
<dbReference type="PANTHER" id="PTHR10176">
    <property type="entry name" value="GLYCOGEN SYNTHASE"/>
    <property type="match status" value="1"/>
</dbReference>
<feature type="non-terminal residue" evidence="10">
    <location>
        <position position="1"/>
    </location>
</feature>
<name>A0A7L3Y8Y4_9AVES</name>
<keyword evidence="5 9" id="KW-0808">Transferase</keyword>
<proteinExistence type="inferred from homology"/>
<evidence type="ECO:0000256" key="4">
    <source>
        <dbReference type="ARBA" id="ARBA00022676"/>
    </source>
</evidence>
<dbReference type="Gene3D" id="3.40.50.2000">
    <property type="entry name" value="Glycogen Phosphorylase B"/>
    <property type="match status" value="1"/>
</dbReference>
<dbReference type="Pfam" id="PF05693">
    <property type="entry name" value="Glycogen_syn"/>
    <property type="match status" value="1"/>
</dbReference>
<evidence type="ECO:0000256" key="8">
    <source>
        <dbReference type="ARBA" id="ARBA00047345"/>
    </source>
</evidence>
<evidence type="ECO:0000313" key="11">
    <source>
        <dbReference type="Proteomes" id="UP000535403"/>
    </source>
</evidence>
<keyword evidence="3" id="KW-0021">Allosteric enzyme</keyword>